<organism evidence="2 3">
    <name type="scientific">Candidatus Avipropionibacterium avicola</name>
    <dbReference type="NCBI Taxonomy" id="2840701"/>
    <lineage>
        <taxon>Bacteria</taxon>
        <taxon>Bacillati</taxon>
        <taxon>Actinomycetota</taxon>
        <taxon>Actinomycetes</taxon>
        <taxon>Propionibacteriales</taxon>
        <taxon>Propionibacteriaceae</taxon>
        <taxon>Propionibacteriaceae incertae sedis</taxon>
        <taxon>Candidatus Avipropionibacterium</taxon>
    </lineage>
</organism>
<evidence type="ECO:0000313" key="3">
    <source>
        <dbReference type="Proteomes" id="UP000886842"/>
    </source>
</evidence>
<dbReference type="Proteomes" id="UP000886842">
    <property type="component" value="Unassembled WGS sequence"/>
</dbReference>
<proteinExistence type="predicted"/>
<gene>
    <name evidence="2" type="ORF">IAA98_08995</name>
</gene>
<evidence type="ECO:0000313" key="2">
    <source>
        <dbReference type="EMBL" id="HIT75708.1"/>
    </source>
</evidence>
<comment type="caution">
    <text evidence="2">The sequence shown here is derived from an EMBL/GenBank/DDBJ whole genome shotgun (WGS) entry which is preliminary data.</text>
</comment>
<evidence type="ECO:0000256" key="1">
    <source>
        <dbReference type="SAM" id="MobiDB-lite"/>
    </source>
</evidence>
<feature type="region of interest" description="Disordered" evidence="1">
    <location>
        <begin position="66"/>
        <end position="91"/>
    </location>
</feature>
<accession>A0A9D1KNV0</accession>
<reference evidence="2" key="2">
    <citation type="journal article" date="2021" name="PeerJ">
        <title>Extensive microbial diversity within the chicken gut microbiome revealed by metagenomics and culture.</title>
        <authorList>
            <person name="Gilroy R."/>
            <person name="Ravi A."/>
            <person name="Getino M."/>
            <person name="Pursley I."/>
            <person name="Horton D.L."/>
            <person name="Alikhan N.F."/>
            <person name="Baker D."/>
            <person name="Gharbi K."/>
            <person name="Hall N."/>
            <person name="Watson M."/>
            <person name="Adriaenssens E.M."/>
            <person name="Foster-Nyarko E."/>
            <person name="Jarju S."/>
            <person name="Secka A."/>
            <person name="Antonio M."/>
            <person name="Oren A."/>
            <person name="Chaudhuri R.R."/>
            <person name="La Ragione R."/>
            <person name="Hildebrand F."/>
            <person name="Pallen M.J."/>
        </authorList>
    </citation>
    <scope>NUCLEOTIDE SEQUENCE</scope>
    <source>
        <strain evidence="2">ChiGjej1B1-24693</strain>
    </source>
</reference>
<name>A0A9D1KNV0_9ACTN</name>
<reference evidence="2" key="1">
    <citation type="submission" date="2020-10" db="EMBL/GenBank/DDBJ databases">
        <authorList>
            <person name="Gilroy R."/>
        </authorList>
    </citation>
    <scope>NUCLEOTIDE SEQUENCE</scope>
    <source>
        <strain evidence="2">ChiGjej1B1-24693</strain>
    </source>
</reference>
<dbReference type="EMBL" id="DVLP01000270">
    <property type="protein sequence ID" value="HIT75708.1"/>
    <property type="molecule type" value="Genomic_DNA"/>
</dbReference>
<protein>
    <submittedName>
        <fullName evidence="2">Uncharacterized protein</fullName>
    </submittedName>
</protein>
<sequence>MATPWEQVLAAVPGLNSNDAPFTYAVDDGAIIGIWDVAKIETLGLTGSSTFDKGYRIVVRPAGDDKLDVTETSTESETGSGGASMSKSSFKGKQISMSGGFSIGGDGSGGSWSFNDSEIKKPLFDFLKQHGWKKKGLFGGIFG</sequence>
<dbReference type="AlphaFoldDB" id="A0A9D1KNV0"/>